<dbReference type="InterPro" id="IPR012748">
    <property type="entry name" value="Rieske-like_NirD"/>
</dbReference>
<dbReference type="EC" id="1.7.1.15" evidence="8"/>
<dbReference type="Gene3D" id="2.102.10.10">
    <property type="entry name" value="Rieske [2Fe-2S] iron-sulphur domain"/>
    <property type="match status" value="1"/>
</dbReference>
<dbReference type="CDD" id="cd03530">
    <property type="entry name" value="Rieske_NirD_small_Bacillus"/>
    <property type="match status" value="1"/>
</dbReference>
<keyword evidence="4" id="KW-0408">Iron</keyword>
<dbReference type="SUPFAM" id="SSF50022">
    <property type="entry name" value="ISP domain"/>
    <property type="match status" value="1"/>
</dbReference>
<keyword evidence="5" id="KW-0411">Iron-sulfur</keyword>
<keyword evidence="3 8" id="KW-0560">Oxidoreductase</keyword>
<dbReference type="Pfam" id="PF00355">
    <property type="entry name" value="Rieske"/>
    <property type="match status" value="1"/>
</dbReference>
<dbReference type="GO" id="GO:0046872">
    <property type="term" value="F:metal ion binding"/>
    <property type="evidence" value="ECO:0007669"/>
    <property type="project" value="UniProtKB-KW"/>
</dbReference>
<dbReference type="NCBIfam" id="TIGR02378">
    <property type="entry name" value="nirD_assim_sml"/>
    <property type="match status" value="1"/>
</dbReference>
<keyword evidence="2" id="KW-0479">Metal-binding</keyword>
<dbReference type="PANTHER" id="PTHR21496:SF23">
    <property type="entry name" value="3-PHENYLPROPIONATE_CINNAMIC ACID DIOXYGENASE FERREDOXIN SUBUNIT"/>
    <property type="match status" value="1"/>
</dbReference>
<name>A0A1L8CQD6_9PROT</name>
<dbReference type="PANTHER" id="PTHR21496">
    <property type="entry name" value="FERREDOXIN-RELATED"/>
    <property type="match status" value="1"/>
</dbReference>
<organism evidence="8 9">
    <name type="scientific">Mariprofundus micogutta</name>
    <dbReference type="NCBI Taxonomy" id="1921010"/>
    <lineage>
        <taxon>Bacteria</taxon>
        <taxon>Pseudomonadati</taxon>
        <taxon>Pseudomonadota</taxon>
        <taxon>Candidatius Mariprofundia</taxon>
        <taxon>Mariprofundales</taxon>
        <taxon>Mariprofundaceae</taxon>
        <taxon>Mariprofundus</taxon>
    </lineage>
</organism>
<dbReference type="GO" id="GO:0051537">
    <property type="term" value="F:2 iron, 2 sulfur cluster binding"/>
    <property type="evidence" value="ECO:0007669"/>
    <property type="project" value="UniProtKB-KW"/>
</dbReference>
<comment type="caution">
    <text evidence="8">The sequence shown here is derived from an EMBL/GenBank/DDBJ whole genome shotgun (WGS) entry which is preliminary data.</text>
</comment>
<evidence type="ECO:0000256" key="4">
    <source>
        <dbReference type="ARBA" id="ARBA00023004"/>
    </source>
</evidence>
<keyword evidence="1" id="KW-0001">2Fe-2S</keyword>
<evidence type="ECO:0000256" key="6">
    <source>
        <dbReference type="ARBA" id="ARBA00023063"/>
    </source>
</evidence>
<dbReference type="PROSITE" id="PS51296">
    <property type="entry name" value="RIESKE"/>
    <property type="match status" value="1"/>
</dbReference>
<gene>
    <name evidence="8" type="ORF">MMIC_P2111</name>
</gene>
<dbReference type="GO" id="GO:0106316">
    <property type="term" value="F:nitrite reductase (NADH) activity"/>
    <property type="evidence" value="ECO:0007669"/>
    <property type="project" value="UniProtKB-EC"/>
</dbReference>
<evidence type="ECO:0000256" key="5">
    <source>
        <dbReference type="ARBA" id="ARBA00023014"/>
    </source>
</evidence>
<feature type="domain" description="Rieske" evidence="7">
    <location>
        <begin position="9"/>
        <end position="105"/>
    </location>
</feature>
<dbReference type="AlphaFoldDB" id="A0A1L8CQD6"/>
<proteinExistence type="predicted"/>
<dbReference type="GO" id="GO:0042128">
    <property type="term" value="P:nitrate assimilation"/>
    <property type="evidence" value="ECO:0007669"/>
    <property type="project" value="UniProtKB-KW"/>
</dbReference>
<dbReference type="Proteomes" id="UP000231632">
    <property type="component" value="Unassembled WGS sequence"/>
</dbReference>
<keyword evidence="6" id="KW-0534">Nitrate assimilation</keyword>
<protein>
    <submittedName>
        <fullName evidence="8">Nitrite reductase (NADH) small subunit</fullName>
        <ecNumber evidence="8">1.7.1.15</ecNumber>
    </submittedName>
</protein>
<evidence type="ECO:0000256" key="1">
    <source>
        <dbReference type="ARBA" id="ARBA00022714"/>
    </source>
</evidence>
<dbReference type="OrthoDB" id="9769355at2"/>
<sequence length="108" mass="11624">MSSTSAPIWYPVCRVEEIPQSGGRTVNVGDLSVALFRLTNDSVKAIENRCPHKNGPLVEGVISGGDVLCPLHNWRVNLDSGEVAAPESGCVTRFSVKVENSQVFLNLS</sequence>
<reference evidence="8 9" key="1">
    <citation type="journal article" date="2017" name="Arch. Microbiol.">
        <title>Mariprofundus micogutta sp. nov., a novel iron-oxidizing zetaproteobacterium isolated from a deep-sea hydrothermal field at the Bayonnaise knoll of the Izu-Ogasawara arc, and a description of Mariprofundales ord. nov. and Zetaproteobacteria classis nov.</title>
        <authorList>
            <person name="Makita H."/>
            <person name="Tanaka E."/>
            <person name="Mitsunobu S."/>
            <person name="Miyazaki M."/>
            <person name="Nunoura T."/>
            <person name="Uematsu K."/>
            <person name="Takaki Y."/>
            <person name="Nishi S."/>
            <person name="Shimamura S."/>
            <person name="Takai K."/>
        </authorList>
    </citation>
    <scope>NUCLEOTIDE SEQUENCE [LARGE SCALE GENOMIC DNA]</scope>
    <source>
        <strain evidence="8 9">ET2</strain>
    </source>
</reference>
<dbReference type="STRING" id="1921010.MMIC_P2111"/>
<dbReference type="EMBL" id="BDFD01000021">
    <property type="protein sequence ID" value="GAV21131.1"/>
    <property type="molecule type" value="Genomic_DNA"/>
</dbReference>
<evidence type="ECO:0000256" key="2">
    <source>
        <dbReference type="ARBA" id="ARBA00022723"/>
    </source>
</evidence>
<evidence type="ECO:0000313" key="9">
    <source>
        <dbReference type="Proteomes" id="UP000231632"/>
    </source>
</evidence>
<dbReference type="InterPro" id="IPR017941">
    <property type="entry name" value="Rieske_2Fe-2S"/>
</dbReference>
<evidence type="ECO:0000259" key="7">
    <source>
        <dbReference type="PROSITE" id="PS51296"/>
    </source>
</evidence>
<keyword evidence="9" id="KW-1185">Reference proteome</keyword>
<evidence type="ECO:0000256" key="3">
    <source>
        <dbReference type="ARBA" id="ARBA00023002"/>
    </source>
</evidence>
<dbReference type="InterPro" id="IPR036922">
    <property type="entry name" value="Rieske_2Fe-2S_sf"/>
</dbReference>
<evidence type="ECO:0000313" key="8">
    <source>
        <dbReference type="EMBL" id="GAV21131.1"/>
    </source>
</evidence>
<accession>A0A1L8CQD6</accession>
<dbReference type="RefSeq" id="WP_072660435.1">
    <property type="nucleotide sequence ID" value="NZ_BDFD01000021.1"/>
</dbReference>